<protein>
    <submittedName>
        <fullName evidence="3">Uncharacterized protein</fullName>
    </submittedName>
</protein>
<name>A0A8J7IV98_9CYAN</name>
<evidence type="ECO:0000256" key="1">
    <source>
        <dbReference type="SAM" id="Coils"/>
    </source>
</evidence>
<evidence type="ECO:0000313" key="3">
    <source>
        <dbReference type="EMBL" id="MBE9117088.1"/>
    </source>
</evidence>
<evidence type="ECO:0000256" key="2">
    <source>
        <dbReference type="SAM" id="Phobius"/>
    </source>
</evidence>
<keyword evidence="2" id="KW-0812">Transmembrane</keyword>
<keyword evidence="2" id="KW-0472">Membrane</keyword>
<feature type="transmembrane region" description="Helical" evidence="2">
    <location>
        <begin position="81"/>
        <end position="100"/>
    </location>
</feature>
<comment type="caution">
    <text evidence="3">The sequence shown here is derived from an EMBL/GenBank/DDBJ whole genome shotgun (WGS) entry which is preliminary data.</text>
</comment>
<keyword evidence="4" id="KW-1185">Reference proteome</keyword>
<reference evidence="3" key="1">
    <citation type="submission" date="2020-10" db="EMBL/GenBank/DDBJ databases">
        <authorList>
            <person name="Castelo-Branco R."/>
            <person name="Eusebio N."/>
            <person name="Adriana R."/>
            <person name="Vieira A."/>
            <person name="Brugerolle De Fraissinette N."/>
            <person name="Rezende De Castro R."/>
            <person name="Schneider M.P."/>
            <person name="Vasconcelos V."/>
            <person name="Leao P.N."/>
        </authorList>
    </citation>
    <scope>NUCLEOTIDE SEQUENCE</scope>
    <source>
        <strain evidence="3">LEGE 07157</strain>
    </source>
</reference>
<dbReference type="Proteomes" id="UP000654482">
    <property type="component" value="Unassembled WGS sequence"/>
</dbReference>
<sequence>MFRLSQKAFEILQNEVKRCTEKDDLTGEVAQRIVMKRLEQLRDRFGKRLTEEELRGMVKDLFPQFSDEVIKKAAKANRQRVPLGTISLVLGGLAGLIWAVNLPYPMIRRPVAKTAPILLLPSYLSMDRNYREAIAHVEQADRLVNEATSLADFELGEEKVKIAQKNLDALPVWFLGYEPQRYCSFVSCSWQFTLDEFEAARAKVGRMEATLFQEKNAMAQLEQSEATLEQSKQNYQSAATSGEKQTTLSAWQTSIDELNALPPNTLAAKVAQRKLQAYERDFKEVAGVVAKGNRSNTLINAAKGFANAAAKMSQNPPHPAATWQQCEELWGFAIQRLESVPVEDAGYADAQKLLATYRANLATIEIRRQAETEAVQALEIAQGKIERLLASVPNEDDVRDRGQIVSQFQGIVNQLSKVQPGTTAYEESQVLLQSARNKLKEWQ</sequence>
<keyword evidence="2" id="KW-1133">Transmembrane helix</keyword>
<organism evidence="3 4">
    <name type="scientific">Lusitaniella coriacea LEGE 07157</name>
    <dbReference type="NCBI Taxonomy" id="945747"/>
    <lineage>
        <taxon>Bacteria</taxon>
        <taxon>Bacillati</taxon>
        <taxon>Cyanobacteriota</taxon>
        <taxon>Cyanophyceae</taxon>
        <taxon>Spirulinales</taxon>
        <taxon>Lusitaniellaceae</taxon>
        <taxon>Lusitaniella</taxon>
    </lineage>
</organism>
<feature type="coiled-coil region" evidence="1">
    <location>
        <begin position="214"/>
        <end position="241"/>
    </location>
</feature>
<accession>A0A8J7IV98</accession>
<proteinExistence type="predicted"/>
<gene>
    <name evidence="3" type="ORF">IQ249_14395</name>
</gene>
<evidence type="ECO:0000313" key="4">
    <source>
        <dbReference type="Proteomes" id="UP000654482"/>
    </source>
</evidence>
<keyword evidence="1" id="KW-0175">Coiled coil</keyword>
<dbReference type="AlphaFoldDB" id="A0A8J7IV98"/>
<dbReference type="EMBL" id="JADEWZ010000020">
    <property type="protein sequence ID" value="MBE9117088.1"/>
    <property type="molecule type" value="Genomic_DNA"/>
</dbReference>